<dbReference type="InterPro" id="IPR013249">
    <property type="entry name" value="RNA_pol_sigma70_r4_t2"/>
</dbReference>
<dbReference type="SUPFAM" id="SSF88659">
    <property type="entry name" value="Sigma3 and sigma4 domains of RNA polymerase sigma factors"/>
    <property type="match status" value="1"/>
</dbReference>
<dbReference type="PANTHER" id="PTHR43133">
    <property type="entry name" value="RNA POLYMERASE ECF-TYPE SIGMA FACTO"/>
    <property type="match status" value="1"/>
</dbReference>
<feature type="domain" description="RNA polymerase sigma-70 region 2" evidence="5">
    <location>
        <begin position="27"/>
        <end position="95"/>
    </location>
</feature>
<dbReference type="GO" id="GO:0006352">
    <property type="term" value="P:DNA-templated transcription initiation"/>
    <property type="evidence" value="ECO:0007669"/>
    <property type="project" value="InterPro"/>
</dbReference>
<dbReference type="InterPro" id="IPR039425">
    <property type="entry name" value="RNA_pol_sigma-70-like"/>
</dbReference>
<evidence type="ECO:0000259" key="6">
    <source>
        <dbReference type="Pfam" id="PF08281"/>
    </source>
</evidence>
<dbReference type="SUPFAM" id="SSF88946">
    <property type="entry name" value="Sigma2 domain of RNA polymerase sigma factors"/>
    <property type="match status" value="1"/>
</dbReference>
<dbReference type="GO" id="GO:0003677">
    <property type="term" value="F:DNA binding"/>
    <property type="evidence" value="ECO:0007669"/>
    <property type="project" value="InterPro"/>
</dbReference>
<evidence type="ECO:0000313" key="7">
    <source>
        <dbReference type="EMBL" id="GJG28926.1"/>
    </source>
</evidence>
<gene>
    <name evidence="7" type="ORF">PRRU23_26260</name>
</gene>
<dbReference type="AlphaFoldDB" id="A0AA37I4E3"/>
<dbReference type="Gene3D" id="1.10.10.10">
    <property type="entry name" value="Winged helix-like DNA-binding domain superfamily/Winged helix DNA-binding domain"/>
    <property type="match status" value="1"/>
</dbReference>
<dbReference type="InterPro" id="IPR014284">
    <property type="entry name" value="RNA_pol_sigma-70_dom"/>
</dbReference>
<dbReference type="Pfam" id="PF04542">
    <property type="entry name" value="Sigma70_r2"/>
    <property type="match status" value="1"/>
</dbReference>
<dbReference type="InterPro" id="IPR013325">
    <property type="entry name" value="RNA_pol_sigma_r2"/>
</dbReference>
<dbReference type="EMBL" id="BPTR01000001">
    <property type="protein sequence ID" value="GJG28926.1"/>
    <property type="molecule type" value="Genomic_DNA"/>
</dbReference>
<dbReference type="GO" id="GO:0000428">
    <property type="term" value="C:DNA-directed RNA polymerase complex"/>
    <property type="evidence" value="ECO:0007669"/>
    <property type="project" value="UniProtKB-KW"/>
</dbReference>
<dbReference type="NCBIfam" id="TIGR02937">
    <property type="entry name" value="sigma70-ECF"/>
    <property type="match status" value="1"/>
</dbReference>
<evidence type="ECO:0000256" key="4">
    <source>
        <dbReference type="ARBA" id="ARBA00023163"/>
    </source>
</evidence>
<keyword evidence="3" id="KW-0731">Sigma factor</keyword>
<feature type="domain" description="RNA polymerase sigma factor 70 region 4 type 2" evidence="6">
    <location>
        <begin position="123"/>
        <end position="172"/>
    </location>
</feature>
<keyword evidence="2" id="KW-0805">Transcription regulation</keyword>
<dbReference type="Gene3D" id="1.10.1740.10">
    <property type="match status" value="1"/>
</dbReference>
<dbReference type="RefSeq" id="WP_006281970.1">
    <property type="nucleotide sequence ID" value="NZ_BPTR01000001.1"/>
</dbReference>
<evidence type="ECO:0000256" key="3">
    <source>
        <dbReference type="ARBA" id="ARBA00023082"/>
    </source>
</evidence>
<name>A0AA37I4E3_SEGBR</name>
<accession>A0AA37I4E3</accession>
<dbReference type="PANTHER" id="PTHR43133:SF46">
    <property type="entry name" value="RNA POLYMERASE SIGMA-70 FACTOR ECF SUBFAMILY"/>
    <property type="match status" value="1"/>
</dbReference>
<evidence type="ECO:0000256" key="1">
    <source>
        <dbReference type="ARBA" id="ARBA00010641"/>
    </source>
</evidence>
<evidence type="ECO:0000313" key="8">
    <source>
        <dbReference type="Proteomes" id="UP000887043"/>
    </source>
</evidence>
<dbReference type="InterPro" id="IPR007627">
    <property type="entry name" value="RNA_pol_sigma70_r2"/>
</dbReference>
<keyword evidence="7" id="KW-0240">DNA-directed RNA polymerase</keyword>
<dbReference type="CDD" id="cd06171">
    <property type="entry name" value="Sigma70_r4"/>
    <property type="match status" value="1"/>
</dbReference>
<evidence type="ECO:0000256" key="2">
    <source>
        <dbReference type="ARBA" id="ARBA00023015"/>
    </source>
</evidence>
<proteinExistence type="inferred from homology"/>
<organism evidence="7 8">
    <name type="scientific">Segatella bryantii</name>
    <name type="common">Prevotella bryantii</name>
    <dbReference type="NCBI Taxonomy" id="77095"/>
    <lineage>
        <taxon>Bacteria</taxon>
        <taxon>Pseudomonadati</taxon>
        <taxon>Bacteroidota</taxon>
        <taxon>Bacteroidia</taxon>
        <taxon>Bacteroidales</taxon>
        <taxon>Prevotellaceae</taxon>
        <taxon>Segatella</taxon>
    </lineage>
</organism>
<reference evidence="7" key="1">
    <citation type="submission" date="2021-08" db="EMBL/GenBank/DDBJ databases">
        <title>Prevotella lacticifex sp. nov., isolated from rumen of cow.</title>
        <authorList>
            <person name="Shinkai T."/>
            <person name="Ikeyama N."/>
            <person name="Kumagai M."/>
            <person name="Ohmori H."/>
            <person name="Sakamoto M."/>
            <person name="Ohkuma M."/>
            <person name="Mitsumori M."/>
        </authorList>
    </citation>
    <scope>NUCLEOTIDE SEQUENCE</scope>
    <source>
        <strain evidence="7">DSM 11371</strain>
    </source>
</reference>
<dbReference type="Proteomes" id="UP000887043">
    <property type="component" value="Unassembled WGS sequence"/>
</dbReference>
<dbReference type="GO" id="GO:0016987">
    <property type="term" value="F:sigma factor activity"/>
    <property type="evidence" value="ECO:0007669"/>
    <property type="project" value="UniProtKB-KW"/>
</dbReference>
<keyword evidence="4" id="KW-0804">Transcription</keyword>
<evidence type="ECO:0000259" key="5">
    <source>
        <dbReference type="Pfam" id="PF04542"/>
    </source>
</evidence>
<dbReference type="InterPro" id="IPR036388">
    <property type="entry name" value="WH-like_DNA-bd_sf"/>
</dbReference>
<dbReference type="Pfam" id="PF08281">
    <property type="entry name" value="Sigma70_r4_2"/>
    <property type="match status" value="1"/>
</dbReference>
<dbReference type="InterPro" id="IPR013324">
    <property type="entry name" value="RNA_pol_sigma_r3/r4-like"/>
</dbReference>
<sequence>MNNLGNDIEIAIVEKFRRGETSAMDRLYAAYANYLTGVCCRYIVHDDDLKDVLQESFIKIFTRMNSFDYRGKGSLRAWVTKIAINECLLFLRRQKQNTFVVDVDPPDIPDEEPDTEGLSGDVLTRLIRQLPDGYRTVLNLYVIEGKSHKEIAEMLNIKPDTSASQLHRAKNMLAKFIKDYKRYGYE</sequence>
<protein>
    <submittedName>
        <fullName evidence="7">DNA-directed RNA polymerase sigma-70 factor</fullName>
    </submittedName>
</protein>
<comment type="caution">
    <text evidence="7">The sequence shown here is derived from an EMBL/GenBank/DDBJ whole genome shotgun (WGS) entry which is preliminary data.</text>
</comment>
<comment type="similarity">
    <text evidence="1">Belongs to the sigma-70 factor family. ECF subfamily.</text>
</comment>